<dbReference type="PANTHER" id="PTHR21314:SF0">
    <property type="entry name" value="QUEUOSINE 5'-PHOSPHATE N-GLYCOSYLASE_HYDROLASE"/>
    <property type="match status" value="1"/>
</dbReference>
<dbReference type="EMBL" id="KB445563">
    <property type="protein sequence ID" value="EMC91758.1"/>
    <property type="molecule type" value="Genomic_DNA"/>
</dbReference>
<evidence type="ECO:0000313" key="8">
    <source>
        <dbReference type="Proteomes" id="UP000011761"/>
    </source>
</evidence>
<comment type="catalytic activity">
    <reaction evidence="5 6">
        <text>queuosine 5'-phosphate + H2O = queuine + D-ribose 5-phosphate</text>
        <dbReference type="Rhea" id="RHEA:75387"/>
        <dbReference type="ChEBI" id="CHEBI:15377"/>
        <dbReference type="ChEBI" id="CHEBI:17433"/>
        <dbReference type="ChEBI" id="CHEBI:78346"/>
        <dbReference type="ChEBI" id="CHEBI:194371"/>
    </reaction>
    <physiologicalReaction direction="left-to-right" evidence="5 6">
        <dbReference type="Rhea" id="RHEA:75388"/>
    </physiologicalReaction>
</comment>
<dbReference type="GeneID" id="19109194"/>
<comment type="function">
    <text evidence="6">Catalyzes the hydrolysis of queuosine 5'-phosphate, releasing the nucleobase queuine (q). Is required for salvage of queuine from exogenous queuosine (Q) that is imported and then converted to queuosine 5'-phosphate intracellularly.</text>
</comment>
<reference evidence="7 8" key="1">
    <citation type="journal article" date="2012" name="PLoS Pathog.">
        <title>Diverse lifestyles and strategies of plant pathogenesis encoded in the genomes of eighteen Dothideomycetes fungi.</title>
        <authorList>
            <person name="Ohm R.A."/>
            <person name="Feau N."/>
            <person name="Henrissat B."/>
            <person name="Schoch C.L."/>
            <person name="Horwitz B.A."/>
            <person name="Barry K.W."/>
            <person name="Condon B.J."/>
            <person name="Copeland A.C."/>
            <person name="Dhillon B."/>
            <person name="Glaser F."/>
            <person name="Hesse C.N."/>
            <person name="Kosti I."/>
            <person name="LaButti K."/>
            <person name="Lindquist E.A."/>
            <person name="Lucas S."/>
            <person name="Salamov A.A."/>
            <person name="Bradshaw R.E."/>
            <person name="Ciuffetti L."/>
            <person name="Hamelin R.C."/>
            <person name="Kema G.H.J."/>
            <person name="Lawrence C."/>
            <person name="Scott J.A."/>
            <person name="Spatafora J.W."/>
            <person name="Turgeon B.G."/>
            <person name="de Wit P.J.G.M."/>
            <person name="Zhong S."/>
            <person name="Goodwin S.B."/>
            <person name="Grigoriev I.V."/>
        </authorList>
    </citation>
    <scope>NUCLEOTIDE SEQUENCE [LARGE SCALE GENOMIC DNA]</scope>
    <source>
        <strain evidence="7 8">UAMH 10762</strain>
    </source>
</reference>
<dbReference type="PANTHER" id="PTHR21314">
    <property type="entry name" value="QUEUOSINE 5'-PHOSPHATE N-GLYCOSYLASE_HYDROLASE-RELATED"/>
    <property type="match status" value="1"/>
</dbReference>
<dbReference type="GO" id="GO:0016787">
    <property type="term" value="F:hydrolase activity"/>
    <property type="evidence" value="ECO:0007669"/>
    <property type="project" value="UniProtKB-KW"/>
</dbReference>
<dbReference type="eggNOG" id="KOG2524">
    <property type="taxonomic scope" value="Eukaryota"/>
</dbReference>
<dbReference type="HOGENOM" id="CLU_036001_2_1_1"/>
<evidence type="ECO:0000256" key="6">
    <source>
        <dbReference type="RuleBase" id="RU365002"/>
    </source>
</evidence>
<evidence type="ECO:0000256" key="4">
    <source>
        <dbReference type="ARBA" id="ARBA00035393"/>
    </source>
</evidence>
<dbReference type="OMA" id="FSFWSEE"/>
<evidence type="ECO:0000256" key="5">
    <source>
        <dbReference type="ARBA" id="ARBA00048204"/>
    </source>
</evidence>
<dbReference type="Pfam" id="PF10343">
    <property type="entry name" value="Q_salvage"/>
    <property type="match status" value="2"/>
</dbReference>
<comment type="similarity">
    <text evidence="2 6">Belongs to the QNG1 protein family.</text>
</comment>
<evidence type="ECO:0000256" key="2">
    <source>
        <dbReference type="ARBA" id="ARBA00035119"/>
    </source>
</evidence>
<dbReference type="Proteomes" id="UP000011761">
    <property type="component" value="Unassembled WGS sequence"/>
</dbReference>
<dbReference type="InterPro" id="IPR019438">
    <property type="entry name" value="Q_salvage"/>
</dbReference>
<accession>M2MKA4</accession>
<keyword evidence="8" id="KW-1185">Reference proteome</keyword>
<dbReference type="STRING" id="717646.M2MKA4"/>
<dbReference type="OrthoDB" id="416777at2759"/>
<dbReference type="GO" id="GO:0006400">
    <property type="term" value="P:tRNA modification"/>
    <property type="evidence" value="ECO:0007669"/>
    <property type="project" value="TreeGrafter"/>
</dbReference>
<evidence type="ECO:0000313" key="7">
    <source>
        <dbReference type="EMBL" id="EMC91758.1"/>
    </source>
</evidence>
<dbReference type="RefSeq" id="XP_007681205.1">
    <property type="nucleotide sequence ID" value="XM_007683015.1"/>
</dbReference>
<sequence length="504" mass="56762">MSDDEADPELLQLLRQSLGIPSNRSDEVSSQTGVLADAEHIYSDAIDVSIDMYGTKSAASNIWKMMQERAYSTEAWSQVELHPKAGEGFSELDTINFIFTMDLLNFSFWSKLSDDQRFQVDYKGRRWTGYNSLLACLHRALDEGIPITTPRYWRSSQASDEAFKHVFRSATSEDIPLLSERIAVLREAADVLHKSFGGPEDVPEMVVEAVLTSCPDLSVNRTHPGQAHRVGGAHGKEATERLEIASEQQHDAFFAADFDYERLSHVSVKADQTTTVVTMPVLDNDIPMQSIADPEEVVVHQSAVEAAALPINQDGAQSDRQSKNAESFSRDQSVLCLIDKADRSAGKLVNLLARHFACFCDETQFHGRKVRFFKRAQIFGADLWAAFNGAGYGEFQDIDTLTMFADYRVPQMLYTLGVLSYSPSLLYHIRDGKQIPPGHSWEVQLRGCSIWAVELIRCEILRLQPQAAVNAVLIDFFLYDLTKERERTEGQLSIPHHRTRSIWY</sequence>
<keyword evidence="1 6" id="KW-0378">Hydrolase</keyword>
<gene>
    <name evidence="7" type="ORF">BAUCODRAFT_152140</name>
</gene>
<dbReference type="AlphaFoldDB" id="M2MKA4"/>
<evidence type="ECO:0000256" key="1">
    <source>
        <dbReference type="ARBA" id="ARBA00022801"/>
    </source>
</evidence>
<dbReference type="KEGG" id="bcom:BAUCODRAFT_152140"/>
<dbReference type="EC" id="3.2.2.-" evidence="6"/>
<proteinExistence type="inferred from homology"/>
<protein>
    <recommendedName>
        <fullName evidence="3 6">Queuosine 5'-phosphate N-glycosylase/hydrolase</fullName>
        <ecNumber evidence="6">3.2.2.-</ecNumber>
    </recommendedName>
    <alternativeName>
        <fullName evidence="4 6">Queuosine-nucleotide N-glycosylase/hydrolase</fullName>
    </alternativeName>
</protein>
<evidence type="ECO:0000256" key="3">
    <source>
        <dbReference type="ARBA" id="ARBA00035306"/>
    </source>
</evidence>
<organism evidence="7 8">
    <name type="scientific">Baudoinia panamericana (strain UAMH 10762)</name>
    <name type="common">Angels' share fungus</name>
    <name type="synonym">Baudoinia compniacensis (strain UAMH 10762)</name>
    <dbReference type="NCBI Taxonomy" id="717646"/>
    <lineage>
        <taxon>Eukaryota</taxon>
        <taxon>Fungi</taxon>
        <taxon>Dikarya</taxon>
        <taxon>Ascomycota</taxon>
        <taxon>Pezizomycotina</taxon>
        <taxon>Dothideomycetes</taxon>
        <taxon>Dothideomycetidae</taxon>
        <taxon>Mycosphaerellales</taxon>
        <taxon>Teratosphaeriaceae</taxon>
        <taxon>Baudoinia</taxon>
    </lineage>
</organism>
<name>M2MKA4_BAUPA</name>